<comment type="caution">
    <text evidence="4">The sequence shown here is derived from an EMBL/GenBank/DDBJ whole genome shotgun (WGS) entry which is preliminary data.</text>
</comment>
<feature type="non-terminal residue" evidence="4">
    <location>
        <position position="84"/>
    </location>
</feature>
<keyword evidence="1 3" id="KW-0853">WD repeat</keyword>
<dbReference type="SMART" id="SM00320">
    <property type="entry name" value="WD40"/>
    <property type="match status" value="2"/>
</dbReference>
<dbReference type="PANTHER" id="PTHR19848">
    <property type="entry name" value="WD40 REPEAT PROTEIN"/>
    <property type="match status" value="1"/>
</dbReference>
<evidence type="ECO:0000313" key="5">
    <source>
        <dbReference type="Proteomes" id="UP000638849"/>
    </source>
</evidence>
<proteinExistence type="predicted"/>
<dbReference type="PROSITE" id="PS50082">
    <property type="entry name" value="WD_REPEATS_2"/>
    <property type="match status" value="2"/>
</dbReference>
<evidence type="ECO:0000256" key="2">
    <source>
        <dbReference type="ARBA" id="ARBA00022737"/>
    </source>
</evidence>
<dbReference type="Pfam" id="PF00400">
    <property type="entry name" value="WD40"/>
    <property type="match status" value="2"/>
</dbReference>
<protein>
    <submittedName>
        <fullName evidence="4">WD40 repeat domain-containing protein</fullName>
    </submittedName>
</protein>
<feature type="non-terminal residue" evidence="4">
    <location>
        <position position="1"/>
    </location>
</feature>
<dbReference type="Proteomes" id="UP000638849">
    <property type="component" value="Unassembled WGS sequence"/>
</dbReference>
<accession>A0ABS0RTE2</accession>
<reference evidence="4 5" key="1">
    <citation type="submission" date="2020-12" db="EMBL/GenBank/DDBJ databases">
        <authorList>
            <person name="Kusuma A.B."/>
            <person name="Nouioui I."/>
            <person name="Goodfellow M."/>
        </authorList>
    </citation>
    <scope>NUCLEOTIDE SEQUENCE [LARGE SCALE GENOMIC DNA]</scope>
    <source>
        <strain evidence="4 5">DSM 41764</strain>
    </source>
</reference>
<feature type="repeat" description="WD" evidence="3">
    <location>
        <begin position="1"/>
        <end position="33"/>
    </location>
</feature>
<gene>
    <name evidence="4" type="ORF">JBF12_48875</name>
</gene>
<dbReference type="PROSITE" id="PS50294">
    <property type="entry name" value="WD_REPEATS_REGION"/>
    <property type="match status" value="2"/>
</dbReference>
<dbReference type="SUPFAM" id="SSF50978">
    <property type="entry name" value="WD40 repeat-like"/>
    <property type="match status" value="1"/>
</dbReference>
<dbReference type="InterPro" id="IPR001680">
    <property type="entry name" value="WD40_rpt"/>
</dbReference>
<evidence type="ECO:0000313" key="4">
    <source>
        <dbReference type="EMBL" id="MBI0320733.1"/>
    </source>
</evidence>
<dbReference type="InterPro" id="IPR036322">
    <property type="entry name" value="WD40_repeat_dom_sf"/>
</dbReference>
<name>A0ABS0RTE2_9ACTN</name>
<dbReference type="InterPro" id="IPR015943">
    <property type="entry name" value="WD40/YVTN_repeat-like_dom_sf"/>
</dbReference>
<organism evidence="4 5">
    <name type="scientific">Streptomyces javensis</name>
    <dbReference type="NCBI Taxonomy" id="114698"/>
    <lineage>
        <taxon>Bacteria</taxon>
        <taxon>Bacillati</taxon>
        <taxon>Actinomycetota</taxon>
        <taxon>Actinomycetes</taxon>
        <taxon>Kitasatosporales</taxon>
        <taxon>Streptomycetaceae</taxon>
        <taxon>Streptomyces</taxon>
        <taxon>Streptomyces violaceusniger group</taxon>
    </lineage>
</organism>
<dbReference type="Gene3D" id="2.130.10.10">
    <property type="entry name" value="YVTN repeat-like/Quinoprotein amine dehydrogenase"/>
    <property type="match status" value="1"/>
</dbReference>
<dbReference type="PROSITE" id="PS00678">
    <property type="entry name" value="WD_REPEATS_1"/>
    <property type="match status" value="2"/>
</dbReference>
<dbReference type="InterPro" id="IPR019775">
    <property type="entry name" value="WD40_repeat_CS"/>
</dbReference>
<evidence type="ECO:0000256" key="1">
    <source>
        <dbReference type="ARBA" id="ARBA00022574"/>
    </source>
</evidence>
<dbReference type="PANTHER" id="PTHR19848:SF8">
    <property type="entry name" value="F-BOX AND WD REPEAT DOMAIN CONTAINING 7"/>
    <property type="match status" value="1"/>
</dbReference>
<dbReference type="InterPro" id="IPR020472">
    <property type="entry name" value="WD40_PAC1"/>
</dbReference>
<evidence type="ECO:0000256" key="3">
    <source>
        <dbReference type="PROSITE-ProRule" id="PRU00221"/>
    </source>
</evidence>
<keyword evidence="5" id="KW-1185">Reference proteome</keyword>
<sequence>SVAFSPDGRILASGGEDGKIRLWDVATGKPRTTLTGRAGIVWSVAFSPDGRILASGGEDGKIRLWDVATGKPRTTLTGRAGIVW</sequence>
<dbReference type="EMBL" id="JAEEAQ010001825">
    <property type="protein sequence ID" value="MBI0320733.1"/>
    <property type="molecule type" value="Genomic_DNA"/>
</dbReference>
<keyword evidence="2" id="KW-0677">Repeat</keyword>
<dbReference type="PRINTS" id="PR00320">
    <property type="entry name" value="GPROTEINBRPT"/>
</dbReference>
<feature type="repeat" description="WD" evidence="3">
    <location>
        <begin position="34"/>
        <end position="75"/>
    </location>
</feature>